<feature type="domain" description="Pectinesterase inhibitor" evidence="5">
    <location>
        <begin position="32"/>
        <end position="141"/>
    </location>
</feature>
<dbReference type="AlphaFoldDB" id="A0A921R922"/>
<dbReference type="Gene3D" id="1.20.140.40">
    <property type="entry name" value="Invertase/pectin methylesterase inhibitor family protein"/>
    <property type="match status" value="1"/>
</dbReference>
<comment type="similarity">
    <text evidence="3">Belongs to the PMEI family.</text>
</comment>
<dbReference type="Proteomes" id="UP000807115">
    <property type="component" value="Chromosome 4"/>
</dbReference>
<name>A0A921R922_SORBI</name>
<evidence type="ECO:0000313" key="7">
    <source>
        <dbReference type="Proteomes" id="UP000807115"/>
    </source>
</evidence>
<dbReference type="NCBIfam" id="TIGR01614">
    <property type="entry name" value="PME_inhib"/>
    <property type="match status" value="1"/>
</dbReference>
<organism evidence="6 7">
    <name type="scientific">Sorghum bicolor</name>
    <name type="common">Sorghum</name>
    <name type="synonym">Sorghum vulgare</name>
    <dbReference type="NCBI Taxonomy" id="4558"/>
    <lineage>
        <taxon>Eukaryota</taxon>
        <taxon>Viridiplantae</taxon>
        <taxon>Streptophyta</taxon>
        <taxon>Embryophyta</taxon>
        <taxon>Tracheophyta</taxon>
        <taxon>Spermatophyta</taxon>
        <taxon>Magnoliopsida</taxon>
        <taxon>Liliopsida</taxon>
        <taxon>Poales</taxon>
        <taxon>Poaceae</taxon>
        <taxon>PACMAD clade</taxon>
        <taxon>Panicoideae</taxon>
        <taxon>Andropogonodae</taxon>
        <taxon>Andropogoneae</taxon>
        <taxon>Sorghinae</taxon>
        <taxon>Sorghum</taxon>
    </lineage>
</organism>
<dbReference type="PANTHER" id="PTHR35357:SF8">
    <property type="entry name" value="OS01G0111000 PROTEIN"/>
    <property type="match status" value="1"/>
</dbReference>
<dbReference type="Gramene" id="EES05707">
    <property type="protein sequence ID" value="EES05707"/>
    <property type="gene ID" value="SORBI_3004G277600"/>
</dbReference>
<dbReference type="EMBL" id="CM027683">
    <property type="protein sequence ID" value="KAG0534622.1"/>
    <property type="molecule type" value="Genomic_DNA"/>
</dbReference>
<dbReference type="SUPFAM" id="SSF101148">
    <property type="entry name" value="Plant invertase/pectin methylesterase inhibitor"/>
    <property type="match status" value="1"/>
</dbReference>
<evidence type="ECO:0000256" key="3">
    <source>
        <dbReference type="ARBA" id="ARBA00038471"/>
    </source>
</evidence>
<sequence>MRSFLVQPVSILLLLLFITAIAPVVTAGGSPVINATCAALKSLQPYDYCVGVLSADPAAAAATDVRGVAAAAVNITAQKAASTLLVINYLAGDLNTCRGYYSNMLQSLENSLVHFRDGRFLNASLGIANATGDPTGCDLLLFEGKTHKDPISDENYENMRLVDLADGIVDLFANKRLY</sequence>
<gene>
    <name evidence="6" type="ORF">BDA96_04G295300</name>
</gene>
<dbReference type="GO" id="GO:0004857">
    <property type="term" value="F:enzyme inhibitor activity"/>
    <property type="evidence" value="ECO:0007669"/>
    <property type="project" value="InterPro"/>
</dbReference>
<dbReference type="OrthoDB" id="679957at2759"/>
<keyword evidence="2" id="KW-1015">Disulfide bond</keyword>
<evidence type="ECO:0000256" key="2">
    <source>
        <dbReference type="ARBA" id="ARBA00023157"/>
    </source>
</evidence>
<proteinExistence type="inferred from homology"/>
<keyword evidence="1 4" id="KW-0732">Signal</keyword>
<dbReference type="KEGG" id="sbi:8078385"/>
<evidence type="ECO:0000313" key="6">
    <source>
        <dbReference type="EMBL" id="KAG0534622.1"/>
    </source>
</evidence>
<dbReference type="PANTHER" id="PTHR35357">
    <property type="entry name" value="OS02G0537100 PROTEIN"/>
    <property type="match status" value="1"/>
</dbReference>
<comment type="caution">
    <text evidence="6">The sequence shown here is derived from an EMBL/GenBank/DDBJ whole genome shotgun (WGS) entry which is preliminary data.</text>
</comment>
<dbReference type="Pfam" id="PF04043">
    <property type="entry name" value="PMEI"/>
    <property type="match status" value="1"/>
</dbReference>
<feature type="signal peptide" evidence="4">
    <location>
        <begin position="1"/>
        <end position="27"/>
    </location>
</feature>
<reference evidence="6" key="1">
    <citation type="journal article" date="2019" name="BMC Genomics">
        <title>A new reference genome for Sorghum bicolor reveals high levels of sequence similarity between sweet and grain genotypes: implications for the genetics of sugar metabolism.</title>
        <authorList>
            <person name="Cooper E.A."/>
            <person name="Brenton Z.W."/>
            <person name="Flinn B.S."/>
            <person name="Jenkins J."/>
            <person name="Shu S."/>
            <person name="Flowers D."/>
            <person name="Luo F."/>
            <person name="Wang Y."/>
            <person name="Xia P."/>
            <person name="Barry K."/>
            <person name="Daum C."/>
            <person name="Lipzen A."/>
            <person name="Yoshinaga Y."/>
            <person name="Schmutz J."/>
            <person name="Saski C."/>
            <person name="Vermerris W."/>
            <person name="Kresovich S."/>
        </authorList>
    </citation>
    <scope>NUCLEOTIDE SEQUENCE</scope>
</reference>
<evidence type="ECO:0000256" key="1">
    <source>
        <dbReference type="ARBA" id="ARBA00022729"/>
    </source>
</evidence>
<dbReference type="InterPro" id="IPR006501">
    <property type="entry name" value="Pectinesterase_inhib_dom"/>
</dbReference>
<evidence type="ECO:0000256" key="4">
    <source>
        <dbReference type="SAM" id="SignalP"/>
    </source>
</evidence>
<evidence type="ECO:0000259" key="5">
    <source>
        <dbReference type="Pfam" id="PF04043"/>
    </source>
</evidence>
<dbReference type="CDD" id="cd15795">
    <property type="entry name" value="PMEI-Pla_a_1_like"/>
    <property type="match status" value="1"/>
</dbReference>
<feature type="chain" id="PRO_5037725634" description="Pectinesterase inhibitor domain-containing protein" evidence="4">
    <location>
        <begin position="28"/>
        <end position="178"/>
    </location>
</feature>
<dbReference type="OMA" id="YENMRLV"/>
<dbReference type="InterPro" id="IPR034088">
    <property type="entry name" value="Pla_a_1-like"/>
</dbReference>
<accession>A0A921R922</accession>
<reference evidence="6" key="2">
    <citation type="submission" date="2020-10" db="EMBL/GenBank/DDBJ databases">
        <authorList>
            <person name="Cooper E.A."/>
            <person name="Brenton Z.W."/>
            <person name="Flinn B.S."/>
            <person name="Jenkins J."/>
            <person name="Shu S."/>
            <person name="Flowers D."/>
            <person name="Luo F."/>
            <person name="Wang Y."/>
            <person name="Xia P."/>
            <person name="Barry K."/>
            <person name="Daum C."/>
            <person name="Lipzen A."/>
            <person name="Yoshinaga Y."/>
            <person name="Schmutz J."/>
            <person name="Saski C."/>
            <person name="Vermerris W."/>
            <person name="Kresovich S."/>
        </authorList>
    </citation>
    <scope>NUCLEOTIDE SEQUENCE</scope>
</reference>
<dbReference type="InterPro" id="IPR035513">
    <property type="entry name" value="Invertase/methylesterase_inhib"/>
</dbReference>
<protein>
    <recommendedName>
        <fullName evidence="5">Pectinesterase inhibitor domain-containing protein</fullName>
    </recommendedName>
</protein>